<evidence type="ECO:0000313" key="2">
    <source>
        <dbReference type="EMBL" id="GCD08610.1"/>
    </source>
</evidence>
<dbReference type="AlphaFoldDB" id="A0A401UGB1"/>
<dbReference type="PANTHER" id="PTHR33303:SF2">
    <property type="entry name" value="COA-BINDING DOMAIN-CONTAINING PROTEIN"/>
    <property type="match status" value="1"/>
</dbReference>
<gene>
    <name evidence="2" type="ORF">Ctaglu_02330</name>
</gene>
<proteinExistence type="predicted"/>
<comment type="caution">
    <text evidence="2">The sequence shown here is derived from an EMBL/GenBank/DDBJ whole genome shotgun (WGS) entry which is preliminary data.</text>
</comment>
<evidence type="ECO:0000259" key="1">
    <source>
        <dbReference type="SMART" id="SM00881"/>
    </source>
</evidence>
<accession>A0A401UGB1</accession>
<sequence length="132" mass="15039">MKDIKIKSDEMVKMKKWALIGASPDESKFGYKILMLLKKKGYTVYGINPKYDEINGTKIYHSLKDLPEAVDAVSVIVNPNVALRALDEIIDFGIDNVWFQPGSYNQEVLDKAKNNELNIVFHECLYVELGKI</sequence>
<dbReference type="SUPFAM" id="SSF51735">
    <property type="entry name" value="NAD(P)-binding Rossmann-fold domains"/>
    <property type="match status" value="1"/>
</dbReference>
<dbReference type="SMART" id="SM00881">
    <property type="entry name" value="CoA_binding"/>
    <property type="match status" value="1"/>
</dbReference>
<dbReference type="Pfam" id="PF13380">
    <property type="entry name" value="CoA_binding_2"/>
    <property type="match status" value="1"/>
</dbReference>
<dbReference type="RefSeq" id="WP_124997231.1">
    <property type="nucleotide sequence ID" value="NZ_BHYK01000001.1"/>
</dbReference>
<name>A0A401UGB1_9CLOT</name>
<dbReference type="InterPro" id="IPR003781">
    <property type="entry name" value="CoA-bd"/>
</dbReference>
<dbReference type="OrthoDB" id="9804695at2"/>
<dbReference type="Gene3D" id="3.40.50.720">
    <property type="entry name" value="NAD(P)-binding Rossmann-like Domain"/>
    <property type="match status" value="1"/>
</dbReference>
<organism evidence="2 3">
    <name type="scientific">Clostridium tagluense</name>
    <dbReference type="NCBI Taxonomy" id="360422"/>
    <lineage>
        <taxon>Bacteria</taxon>
        <taxon>Bacillati</taxon>
        <taxon>Bacillota</taxon>
        <taxon>Clostridia</taxon>
        <taxon>Eubacteriales</taxon>
        <taxon>Clostridiaceae</taxon>
        <taxon>Clostridium</taxon>
    </lineage>
</organism>
<protein>
    <submittedName>
        <fullName evidence="2">CoA-binding protein</fullName>
    </submittedName>
</protein>
<evidence type="ECO:0000313" key="3">
    <source>
        <dbReference type="Proteomes" id="UP000287872"/>
    </source>
</evidence>
<dbReference type="EMBL" id="BHYK01000001">
    <property type="protein sequence ID" value="GCD08610.1"/>
    <property type="molecule type" value="Genomic_DNA"/>
</dbReference>
<dbReference type="PANTHER" id="PTHR33303">
    <property type="entry name" value="CYTOPLASMIC PROTEIN-RELATED"/>
    <property type="match status" value="1"/>
</dbReference>
<keyword evidence="3" id="KW-1185">Reference proteome</keyword>
<dbReference type="Proteomes" id="UP000287872">
    <property type="component" value="Unassembled WGS sequence"/>
</dbReference>
<dbReference type="InterPro" id="IPR036291">
    <property type="entry name" value="NAD(P)-bd_dom_sf"/>
</dbReference>
<feature type="domain" description="CoA-binding" evidence="1">
    <location>
        <begin position="11"/>
        <end position="103"/>
    </location>
</feature>
<reference evidence="2 3" key="1">
    <citation type="submission" date="2018-11" db="EMBL/GenBank/DDBJ databases">
        <title>Genome sequencing and assembly of Clostridium tagluense strain A121.</title>
        <authorList>
            <person name="Murakami T."/>
            <person name="Segawa T."/>
            <person name="Shcherbakova V.A."/>
            <person name="Mori H."/>
            <person name="Yoshimura Y."/>
        </authorList>
    </citation>
    <scope>NUCLEOTIDE SEQUENCE [LARGE SCALE GENOMIC DNA]</scope>
    <source>
        <strain evidence="2 3">A121</strain>
    </source>
</reference>